<feature type="compositionally biased region" description="Polar residues" evidence="2">
    <location>
        <begin position="141"/>
        <end position="161"/>
    </location>
</feature>
<feature type="domain" description="Spc7 kinetochore protein" evidence="3">
    <location>
        <begin position="880"/>
        <end position="1211"/>
    </location>
</feature>
<feature type="compositionally biased region" description="Polar residues" evidence="2">
    <location>
        <begin position="259"/>
        <end position="285"/>
    </location>
</feature>
<evidence type="ECO:0000313" key="5">
    <source>
        <dbReference type="Proteomes" id="UP000325313"/>
    </source>
</evidence>
<dbReference type="GO" id="GO:0000776">
    <property type="term" value="C:kinetochore"/>
    <property type="evidence" value="ECO:0007669"/>
    <property type="project" value="TreeGrafter"/>
</dbReference>
<dbReference type="EMBL" id="VDEP01000242">
    <property type="protein sequence ID" value="KAA1120689.1"/>
    <property type="molecule type" value="Genomic_DNA"/>
</dbReference>
<feature type="compositionally biased region" description="Basic and acidic residues" evidence="2">
    <location>
        <begin position="541"/>
        <end position="555"/>
    </location>
</feature>
<feature type="compositionally biased region" description="Low complexity" evidence="2">
    <location>
        <begin position="16"/>
        <end position="41"/>
    </location>
</feature>
<feature type="region of interest" description="Disordered" evidence="2">
    <location>
        <begin position="141"/>
        <end position="190"/>
    </location>
</feature>
<feature type="compositionally biased region" description="Polar residues" evidence="2">
    <location>
        <begin position="584"/>
        <end position="596"/>
    </location>
</feature>
<name>A0A5B0R5M8_PUCGR</name>
<dbReference type="PANTHER" id="PTHR28260">
    <property type="entry name" value="SPINDLE POLE BODY COMPONENT SPC105"/>
    <property type="match status" value="1"/>
</dbReference>
<evidence type="ECO:0000259" key="3">
    <source>
        <dbReference type="SMART" id="SM00787"/>
    </source>
</evidence>
<feature type="compositionally biased region" description="Basic and acidic residues" evidence="2">
    <location>
        <begin position="627"/>
        <end position="639"/>
    </location>
</feature>
<dbReference type="Proteomes" id="UP000325313">
    <property type="component" value="Unassembled WGS sequence"/>
</dbReference>
<evidence type="ECO:0000256" key="1">
    <source>
        <dbReference type="SAM" id="Coils"/>
    </source>
</evidence>
<organism evidence="4 5">
    <name type="scientific">Puccinia graminis f. sp. tritici</name>
    <dbReference type="NCBI Taxonomy" id="56615"/>
    <lineage>
        <taxon>Eukaryota</taxon>
        <taxon>Fungi</taxon>
        <taxon>Dikarya</taxon>
        <taxon>Basidiomycota</taxon>
        <taxon>Pucciniomycotina</taxon>
        <taxon>Pucciniomycetes</taxon>
        <taxon>Pucciniales</taxon>
        <taxon>Pucciniaceae</taxon>
        <taxon>Puccinia</taxon>
    </lineage>
</organism>
<feature type="compositionally biased region" description="Polar residues" evidence="2">
    <location>
        <begin position="110"/>
        <end position="126"/>
    </location>
</feature>
<dbReference type="PANTHER" id="PTHR28260:SF1">
    <property type="entry name" value="SPINDLE POLE BODY COMPONENT SPC105"/>
    <property type="match status" value="1"/>
</dbReference>
<feature type="region of interest" description="Disordered" evidence="2">
    <location>
        <begin position="1"/>
        <end position="126"/>
    </location>
</feature>
<feature type="compositionally biased region" description="Basic and acidic residues" evidence="2">
    <location>
        <begin position="58"/>
        <end position="68"/>
    </location>
</feature>
<feature type="compositionally biased region" description="Low complexity" evidence="2">
    <location>
        <begin position="783"/>
        <end position="796"/>
    </location>
</feature>
<dbReference type="GO" id="GO:1990758">
    <property type="term" value="P:mitotic sister chromatid biorientation"/>
    <property type="evidence" value="ECO:0007669"/>
    <property type="project" value="TreeGrafter"/>
</dbReference>
<feature type="compositionally biased region" description="Acidic residues" evidence="2">
    <location>
        <begin position="313"/>
        <end position="330"/>
    </location>
</feature>
<protein>
    <recommendedName>
        <fullName evidence="3">Spc7 kinetochore protein domain-containing protein</fullName>
    </recommendedName>
</protein>
<dbReference type="InterPro" id="IPR013253">
    <property type="entry name" value="Spc7_domain"/>
</dbReference>
<feature type="coiled-coil region" evidence="1">
    <location>
        <begin position="1073"/>
        <end position="1160"/>
    </location>
</feature>
<accession>A0A5B0R5M8</accession>
<sequence length="1444" mass="159868">MASTTQPRKKSRQSISTSTLTNNNPSTSTSTSSSKSSALKPTLKKRSKSLGGNALEQKILRDNNRDQDPLNIDFDLTPRKRARRSLVPGKSILKSRPSTLSGPGLERTTSDNTLTLNNHTQPLPSFLTSTANQLTSSQLTDQFSNTPLSQPIQASQDTENQNPKDDANPADNSSDMDLSDDHGLHRSSLGSNTTTLLRRVSFAAKAHVRTFGSPLVDPDSSIASSNASAPSNEPPGQPTSSTGETNSSEDDSTADMSIDSASPNHQSGPTEHSKASQPDPNSTAADQPPSKDPFKPSKASRLSMAIPGYGNHDDDDDEDDDDEQGEDENQGTETNRSDGTNRNPSDPQSNSANQANLVDSQPASSKTAQGQLSSQEDHERSQDMDITTPFQTVPTNTVHPQQQNLSGSTQQPKPPTQSGIPRLQSSSTSTQQRGAIKSSRLSVALPEYLRANRLDETENLDDITPATRPAVTAGSIPVTTNQPPLSERERRAWKTSRLSVVLPEYLRGDPADDTENIPTSTSTAKPPSQSTLQSSNTNLPEPEKTHPGKHSEKAKAAKTSRLTNFLGSSQEDEAPSEDEVPENLNKTRQTQPNEQETNPETDEDPASHAQKTNKPSKTTQSYSNWDDLSRELDNAREGENQGPSLYSEDSEPVTKKVRSRVSEFLQTQDSSDLDEPDSALIDFHEPASSRASFRPPANRPSLSTPGLKNIQEHEDLINMSFDETSAPKPALFPPGPSKSGPSTLPSSSSEPISRAGSFPRVSLEPANPRLSSIRGNQPLNSASPSRRLSGSLSGSPKKLRLSFASPRRSTHSTGASNQSDQHDSTNSTAELFRSKSADPASASIRGPDLELHRSSDASHPQDNLHPPGARISHSSSMPPPQTQPVPPSPISISLNEFFEQAEIRFISLSQPRVRNYDQQEQPESQHRVSSFAQQIFAGMVKIPRLRLLESSSSNLRQKTELLHFTTKEHENEISRNAQQYKLLKDWVNLRQKQAQIGQSHPHSSQKHVEDLEQIMNQLRLKKNWVEMSAKKDCHLFDIEMWKTYQAHLHDRTAKLSHDLEMMRKMDSIVKPATESLRERKQSLIEEIRRRKQKLAEIESCDQNLLKALKEEAKDLAAVTEANRRELAESEFERNLWLGKFAELEEEKNEHLQRIEQLKRDPEQTQQCTVQELTRLKNEFKMLQSMLGWEVVRFEDELMEFIFYSTIAVKLHLAPFKPEEAYRSVRRVELSWSEQPGPSTAPEQCPLRRTVKLFFFGHLKAHFERAQGLGRVRECVQQISAMWYQALQLLWEITNAKARFSVSVVIEDDEPKTRAGSTRGGGDPASQTMDVRVTIRSAKTCTVARCHFLFDGQEIADPLHPAPLSLVSCKVSPVIGKPESVLSFFFSFLSAWCANRVDFASCFFVWFGLDSCLSLAYTLNEHVDKAHRGALKDGCLDALAALDAS</sequence>
<evidence type="ECO:0000256" key="2">
    <source>
        <dbReference type="SAM" id="MobiDB-lite"/>
    </source>
</evidence>
<feature type="compositionally biased region" description="Polar residues" evidence="2">
    <location>
        <begin position="609"/>
        <end position="626"/>
    </location>
</feature>
<keyword evidence="1" id="KW-0175">Coiled coil</keyword>
<evidence type="ECO:0000313" key="4">
    <source>
        <dbReference type="EMBL" id="KAA1120689.1"/>
    </source>
</evidence>
<feature type="compositionally biased region" description="Polar residues" evidence="2">
    <location>
        <begin position="331"/>
        <end position="374"/>
    </location>
</feature>
<feature type="compositionally biased region" description="Polar residues" evidence="2">
    <location>
        <begin position="560"/>
        <end position="569"/>
    </location>
</feature>
<feature type="compositionally biased region" description="Basic and acidic residues" evidence="2">
    <location>
        <begin position="847"/>
        <end position="856"/>
    </location>
</feature>
<feature type="compositionally biased region" description="Polar residues" evidence="2">
    <location>
        <begin position="516"/>
        <end position="539"/>
    </location>
</feature>
<comment type="caution">
    <text evidence="4">The sequence shown here is derived from an EMBL/GenBank/DDBJ whole genome shotgun (WGS) entry which is preliminary data.</text>
</comment>
<dbReference type="SMART" id="SM00787">
    <property type="entry name" value="Spc7"/>
    <property type="match status" value="1"/>
</dbReference>
<dbReference type="InterPro" id="IPR040850">
    <property type="entry name" value="Knl1_RWD_C"/>
</dbReference>
<feature type="compositionally biased region" description="Low complexity" evidence="2">
    <location>
        <begin position="737"/>
        <end position="757"/>
    </location>
</feature>
<feature type="compositionally biased region" description="Pro residues" evidence="2">
    <location>
        <begin position="877"/>
        <end position="889"/>
    </location>
</feature>
<gene>
    <name evidence="4" type="ORF">PGTUg99_022912</name>
</gene>
<dbReference type="GO" id="GO:0007094">
    <property type="term" value="P:mitotic spindle assembly checkpoint signaling"/>
    <property type="evidence" value="ECO:0007669"/>
    <property type="project" value="TreeGrafter"/>
</dbReference>
<proteinExistence type="predicted"/>
<dbReference type="Pfam" id="PF18210">
    <property type="entry name" value="Knl1_RWD_C"/>
    <property type="match status" value="1"/>
</dbReference>
<reference evidence="4 5" key="1">
    <citation type="submission" date="2019-05" db="EMBL/GenBank/DDBJ databases">
        <title>Emergence of the Ug99 lineage of the wheat stem rust pathogen through somatic hybridization.</title>
        <authorList>
            <person name="Li F."/>
            <person name="Upadhyaya N.M."/>
            <person name="Sperschneider J."/>
            <person name="Matny O."/>
            <person name="Nguyen-Phuc H."/>
            <person name="Mago R."/>
            <person name="Raley C."/>
            <person name="Miller M.E."/>
            <person name="Silverstein K.A.T."/>
            <person name="Henningsen E."/>
            <person name="Hirsch C.D."/>
            <person name="Visser B."/>
            <person name="Pretorius Z.A."/>
            <person name="Steffenson B.J."/>
            <person name="Schwessinger B."/>
            <person name="Dodds P.N."/>
            <person name="Figueroa M."/>
        </authorList>
    </citation>
    <scope>NUCLEOTIDE SEQUENCE [LARGE SCALE GENOMIC DNA]</scope>
    <source>
        <strain evidence="4 5">Ug99</strain>
    </source>
</reference>
<feature type="compositionally biased region" description="Acidic residues" evidence="2">
    <location>
        <begin position="570"/>
        <end position="581"/>
    </location>
</feature>
<feature type="compositionally biased region" description="Low complexity" evidence="2">
    <location>
        <begin position="220"/>
        <end position="231"/>
    </location>
</feature>
<feature type="compositionally biased region" description="Polar residues" evidence="2">
    <location>
        <begin position="384"/>
        <end position="419"/>
    </location>
</feature>
<feature type="compositionally biased region" description="Polar residues" evidence="2">
    <location>
        <begin position="811"/>
        <end position="829"/>
    </location>
</feature>
<dbReference type="InterPro" id="IPR033338">
    <property type="entry name" value="Spc105/Spc7"/>
</dbReference>
<dbReference type="GO" id="GO:0034501">
    <property type="term" value="P:protein localization to kinetochore"/>
    <property type="evidence" value="ECO:0007669"/>
    <property type="project" value="TreeGrafter"/>
</dbReference>
<feature type="region of interest" description="Disordered" evidence="2">
    <location>
        <begin position="212"/>
        <end position="891"/>
    </location>
</feature>
<feature type="compositionally biased region" description="Polar residues" evidence="2">
    <location>
        <begin position="769"/>
        <end position="782"/>
    </location>
</feature>